<dbReference type="InterPro" id="IPR036397">
    <property type="entry name" value="RNaseH_sf"/>
</dbReference>
<feature type="compositionally biased region" description="Basic and acidic residues" evidence="9">
    <location>
        <begin position="80"/>
        <end position="89"/>
    </location>
</feature>
<dbReference type="InterPro" id="IPR009027">
    <property type="entry name" value="Ribosomal_bL9/RNase_H1_N"/>
</dbReference>
<evidence type="ECO:0000256" key="5">
    <source>
        <dbReference type="ARBA" id="ARBA00022723"/>
    </source>
</evidence>
<dbReference type="SUPFAM" id="SSF53098">
    <property type="entry name" value="Ribonuclease H-like"/>
    <property type="match status" value="1"/>
</dbReference>
<accession>A0ABD3RXI2</accession>
<dbReference type="CDD" id="cd09279">
    <property type="entry name" value="RNase_HI_like"/>
    <property type="match status" value="1"/>
</dbReference>
<evidence type="ECO:0000256" key="9">
    <source>
        <dbReference type="SAM" id="MobiDB-lite"/>
    </source>
</evidence>
<proteinExistence type="inferred from homology"/>
<sequence>MAMHQMAKSKGPKFYAVAIGRVAGIYNTWGECKAQTSGYSGAIFKGFATRHEALAFCTQAKSPSPDVTSTASGIVAGSNEGKKRSREDDVASVSSRQEKVAKSNDLSCESHFALQITIHFDGGSRGNPGVAGAGAEVVMLDSTTDVVSTTTYSAREYCGERATNNYAEYRGLLAGLARAKSYIEQHASMKSLSKRPLFRLQVFGDSNLIIQHMRGTWQCKHPNIVPLFLACRSMVEEIQKYDVRSVVAFDHVYREQNKVADALANEAMDRRESWITSVTNVLVGGDDDKKSKRSKNIVPRPSKQDVIDVDDSDENSHHSC</sequence>
<feature type="region of interest" description="Disordered" evidence="9">
    <location>
        <begin position="285"/>
        <end position="320"/>
    </location>
</feature>
<comment type="similarity">
    <text evidence="2">Belongs to the RNase H family.</text>
</comment>
<dbReference type="InterPro" id="IPR011320">
    <property type="entry name" value="RNase_H1_N"/>
</dbReference>
<dbReference type="Gene3D" id="3.30.420.10">
    <property type="entry name" value="Ribonuclease H-like superfamily/Ribonuclease H"/>
    <property type="match status" value="1"/>
</dbReference>
<dbReference type="GO" id="GO:0004523">
    <property type="term" value="F:RNA-DNA hybrid ribonuclease activity"/>
    <property type="evidence" value="ECO:0007669"/>
    <property type="project" value="UniProtKB-EC"/>
</dbReference>
<keyword evidence="5" id="KW-0479">Metal-binding</keyword>
<dbReference type="InterPro" id="IPR012337">
    <property type="entry name" value="RNaseH-like_sf"/>
</dbReference>
<dbReference type="InterPro" id="IPR037056">
    <property type="entry name" value="RNase_H1_N_sf"/>
</dbReference>
<evidence type="ECO:0000259" key="10">
    <source>
        <dbReference type="PROSITE" id="PS50879"/>
    </source>
</evidence>
<reference evidence="11 12" key="1">
    <citation type="submission" date="2024-10" db="EMBL/GenBank/DDBJ databases">
        <title>Updated reference genomes for cyclostephanoid diatoms.</title>
        <authorList>
            <person name="Roberts W.R."/>
            <person name="Alverson A.J."/>
        </authorList>
    </citation>
    <scope>NUCLEOTIDE SEQUENCE [LARGE SCALE GENOMIC DNA]</scope>
    <source>
        <strain evidence="11 12">AJA228-03</strain>
    </source>
</reference>
<keyword evidence="12" id="KW-1185">Reference proteome</keyword>
<evidence type="ECO:0000256" key="2">
    <source>
        <dbReference type="ARBA" id="ARBA00005300"/>
    </source>
</evidence>
<keyword evidence="8" id="KW-0460">Magnesium</keyword>
<dbReference type="Gene3D" id="3.40.970.10">
    <property type="entry name" value="Ribonuclease H1, N-terminal domain"/>
    <property type="match status" value="1"/>
</dbReference>
<evidence type="ECO:0000313" key="12">
    <source>
        <dbReference type="Proteomes" id="UP001530377"/>
    </source>
</evidence>
<feature type="compositionally biased region" description="Polar residues" evidence="9">
    <location>
        <begin position="61"/>
        <end position="72"/>
    </location>
</feature>
<dbReference type="PROSITE" id="PS50879">
    <property type="entry name" value="RNASE_H_1"/>
    <property type="match status" value="1"/>
</dbReference>
<keyword evidence="7" id="KW-0378">Hydrolase</keyword>
<dbReference type="PANTHER" id="PTHR46387:SF2">
    <property type="entry name" value="RIBONUCLEASE HI"/>
    <property type="match status" value="1"/>
</dbReference>
<evidence type="ECO:0000256" key="6">
    <source>
        <dbReference type="ARBA" id="ARBA00022759"/>
    </source>
</evidence>
<dbReference type="EC" id="3.1.26.4" evidence="3"/>
<evidence type="ECO:0000256" key="4">
    <source>
        <dbReference type="ARBA" id="ARBA00022722"/>
    </source>
</evidence>
<name>A0ABD3RXI2_9STRA</name>
<evidence type="ECO:0000256" key="3">
    <source>
        <dbReference type="ARBA" id="ARBA00012180"/>
    </source>
</evidence>
<feature type="domain" description="RNase H type-1" evidence="10">
    <location>
        <begin position="112"/>
        <end position="269"/>
    </location>
</feature>
<evidence type="ECO:0000256" key="1">
    <source>
        <dbReference type="ARBA" id="ARBA00001946"/>
    </source>
</evidence>
<dbReference type="Pfam" id="PF01693">
    <property type="entry name" value="Cauli_VI"/>
    <property type="match status" value="1"/>
</dbReference>
<dbReference type="PANTHER" id="PTHR46387">
    <property type="entry name" value="POLYNUCLEOTIDYL TRANSFERASE, RIBONUCLEASE H-LIKE SUPERFAMILY PROTEIN"/>
    <property type="match status" value="1"/>
</dbReference>
<dbReference type="InterPro" id="IPR002156">
    <property type="entry name" value="RNaseH_domain"/>
</dbReference>
<evidence type="ECO:0000256" key="8">
    <source>
        <dbReference type="ARBA" id="ARBA00022842"/>
    </source>
</evidence>
<keyword evidence="4" id="KW-0540">Nuclease</keyword>
<protein>
    <recommendedName>
        <fullName evidence="3">ribonuclease H</fullName>
        <ecNumber evidence="3">3.1.26.4</ecNumber>
    </recommendedName>
</protein>
<dbReference type="Pfam" id="PF13456">
    <property type="entry name" value="RVT_3"/>
    <property type="match status" value="1"/>
</dbReference>
<keyword evidence="6" id="KW-0255">Endonuclease</keyword>
<comment type="cofactor">
    <cofactor evidence="1">
        <name>Mg(2+)</name>
        <dbReference type="ChEBI" id="CHEBI:18420"/>
    </cofactor>
</comment>
<organism evidence="11 12">
    <name type="scientific">Cyclostephanos tholiformis</name>
    <dbReference type="NCBI Taxonomy" id="382380"/>
    <lineage>
        <taxon>Eukaryota</taxon>
        <taxon>Sar</taxon>
        <taxon>Stramenopiles</taxon>
        <taxon>Ochrophyta</taxon>
        <taxon>Bacillariophyta</taxon>
        <taxon>Coscinodiscophyceae</taxon>
        <taxon>Thalassiosirophycidae</taxon>
        <taxon>Stephanodiscales</taxon>
        <taxon>Stephanodiscaceae</taxon>
        <taxon>Cyclostephanos</taxon>
    </lineage>
</organism>
<feature type="region of interest" description="Disordered" evidence="9">
    <location>
        <begin position="61"/>
        <end position="98"/>
    </location>
</feature>
<dbReference type="FunFam" id="3.40.970.10:FF:000001">
    <property type="entry name" value="Ribonuclease H1"/>
    <property type="match status" value="1"/>
</dbReference>
<dbReference type="SUPFAM" id="SSF55658">
    <property type="entry name" value="L9 N-domain-like"/>
    <property type="match status" value="1"/>
</dbReference>
<gene>
    <name evidence="11" type="ORF">ACHAXA_006959</name>
</gene>
<evidence type="ECO:0000256" key="7">
    <source>
        <dbReference type="ARBA" id="ARBA00022801"/>
    </source>
</evidence>
<evidence type="ECO:0000313" key="11">
    <source>
        <dbReference type="EMBL" id="KAL3816883.1"/>
    </source>
</evidence>
<dbReference type="EMBL" id="JALLPB020000127">
    <property type="protein sequence ID" value="KAL3816883.1"/>
    <property type="molecule type" value="Genomic_DNA"/>
</dbReference>
<dbReference type="AlphaFoldDB" id="A0ABD3RXI2"/>
<comment type="caution">
    <text evidence="11">The sequence shown here is derived from an EMBL/GenBank/DDBJ whole genome shotgun (WGS) entry which is preliminary data.</text>
</comment>
<dbReference type="Proteomes" id="UP001530377">
    <property type="component" value="Unassembled WGS sequence"/>
</dbReference>
<dbReference type="GO" id="GO:0046872">
    <property type="term" value="F:metal ion binding"/>
    <property type="evidence" value="ECO:0007669"/>
    <property type="project" value="UniProtKB-KW"/>
</dbReference>